<protein>
    <submittedName>
        <fullName evidence="6">Urokinase plasminogen activator surface receptor isoform X2</fullName>
    </submittedName>
</protein>
<proteinExistence type="predicted"/>
<dbReference type="InterPro" id="IPR016054">
    <property type="entry name" value="LY6_UPA_recep-like"/>
</dbReference>
<dbReference type="InterPro" id="IPR045860">
    <property type="entry name" value="Snake_toxin-like_sf"/>
</dbReference>
<evidence type="ECO:0000259" key="4">
    <source>
        <dbReference type="SMART" id="SM00134"/>
    </source>
</evidence>
<name>A0AAJ8BFY9_LATCA</name>
<feature type="domain" description="UPAR/Ly6" evidence="4">
    <location>
        <begin position="332"/>
        <end position="416"/>
    </location>
</feature>
<keyword evidence="2" id="KW-0964">Secreted</keyword>
<sequence length="424" mass="44009">MYLLLIFGITLLPQAYTLKCYECILGASGSCTSKEKECPSQDYQCGALKVTSYTGGVKLSDVDMKTCAMAEQCVEGSLNFGVARTVFTSKCCSSDLCNTQPAPDPSKSSPNGKKCFTCDGQKCTATLNCAGNEDSCISATVSVGGEKTTVKGCASKTVCANIQTAQMMEAIGAEMSCCQGDYCNSANSTSAGFFSPSHWPHTPQTPFLILSTNPSKSSPNGKKCFTCDGQKCTATLNCAGNEDGCITATVSVGGGKMTMKGCASKMMCANTQTAQMMEAIGAEMSCCQGDYCNSANSTSAGFFSPSHWPHTPQTPFLILSTNPSKSSPNGKKCFTCDGQKCTATLNCEGNEDYCISATVSVGGGKTTVKGCASKTVCANIQTAQMMGIIGAEMSCCQGDYCNSASSTSAGLLLLVAPLISLVFS</sequence>
<keyword evidence="3" id="KW-0732">Signal</keyword>
<dbReference type="PANTHER" id="PTHR20914:SF26">
    <property type="entry name" value="PHOSPHOLIPASE A2 INHIBITOR CNF-LIKE"/>
    <property type="match status" value="1"/>
</dbReference>
<dbReference type="InterPro" id="IPR050918">
    <property type="entry name" value="CNF-like_PLA2_Inhibitor"/>
</dbReference>
<dbReference type="RefSeq" id="XP_050931825.1">
    <property type="nucleotide sequence ID" value="XM_051075868.1"/>
</dbReference>
<organism evidence="5 6">
    <name type="scientific">Lates calcarifer</name>
    <name type="common">Barramundi</name>
    <name type="synonym">Holocentrus calcarifer</name>
    <dbReference type="NCBI Taxonomy" id="8187"/>
    <lineage>
        <taxon>Eukaryota</taxon>
        <taxon>Metazoa</taxon>
        <taxon>Chordata</taxon>
        <taxon>Craniata</taxon>
        <taxon>Vertebrata</taxon>
        <taxon>Euteleostomi</taxon>
        <taxon>Actinopterygii</taxon>
        <taxon>Neopterygii</taxon>
        <taxon>Teleostei</taxon>
        <taxon>Neoteleostei</taxon>
        <taxon>Acanthomorphata</taxon>
        <taxon>Carangaria</taxon>
        <taxon>Carangaria incertae sedis</taxon>
        <taxon>Centropomidae</taxon>
        <taxon>Lates</taxon>
    </lineage>
</organism>
<comment type="subcellular location">
    <subcellularLocation>
        <location evidence="1">Secreted</location>
    </subcellularLocation>
</comment>
<evidence type="ECO:0000256" key="1">
    <source>
        <dbReference type="ARBA" id="ARBA00004613"/>
    </source>
</evidence>
<evidence type="ECO:0000313" key="6">
    <source>
        <dbReference type="RefSeq" id="XP_050931825.1"/>
    </source>
</evidence>
<dbReference type="GeneID" id="108890512"/>
<feature type="domain" description="UPAR/Ly6" evidence="4">
    <location>
        <begin position="114"/>
        <end position="195"/>
    </location>
</feature>
<feature type="signal peptide" evidence="3">
    <location>
        <begin position="1"/>
        <end position="17"/>
    </location>
</feature>
<evidence type="ECO:0000313" key="5">
    <source>
        <dbReference type="Proteomes" id="UP000694890"/>
    </source>
</evidence>
<dbReference type="SUPFAM" id="SSF57302">
    <property type="entry name" value="Snake toxin-like"/>
    <property type="match status" value="4"/>
</dbReference>
<dbReference type="Pfam" id="PF00021">
    <property type="entry name" value="UPAR_LY6"/>
    <property type="match status" value="4"/>
</dbReference>
<dbReference type="Proteomes" id="UP000694890">
    <property type="component" value="Linkage group LG15"/>
</dbReference>
<dbReference type="AlphaFoldDB" id="A0AAJ8BFY9"/>
<feature type="domain" description="UPAR/Ly6" evidence="4">
    <location>
        <begin position="18"/>
        <end position="112"/>
    </location>
</feature>
<feature type="chain" id="PRO_5042485150" evidence="3">
    <location>
        <begin position="18"/>
        <end position="424"/>
    </location>
</feature>
<feature type="domain" description="UPAR/Ly6" evidence="4">
    <location>
        <begin position="223"/>
        <end position="304"/>
    </location>
</feature>
<dbReference type="Gene3D" id="2.10.60.10">
    <property type="entry name" value="CD59"/>
    <property type="match status" value="4"/>
</dbReference>
<evidence type="ECO:0000256" key="2">
    <source>
        <dbReference type="ARBA" id="ARBA00022525"/>
    </source>
</evidence>
<gene>
    <name evidence="6" type="primary">LOC108890512</name>
</gene>
<reference evidence="6" key="1">
    <citation type="submission" date="2025-08" db="UniProtKB">
        <authorList>
            <consortium name="RefSeq"/>
        </authorList>
    </citation>
    <scope>IDENTIFICATION</scope>
    <source>
        <tissue evidence="6">Brain</tissue>
    </source>
</reference>
<dbReference type="GO" id="GO:0005576">
    <property type="term" value="C:extracellular region"/>
    <property type="evidence" value="ECO:0007669"/>
    <property type="project" value="UniProtKB-SubCell"/>
</dbReference>
<accession>A0AAJ8BFY9</accession>
<dbReference type="PANTHER" id="PTHR20914">
    <property type="entry name" value="LY6/PLAUR DOMAIN-CONTAINING PROTEIN 8"/>
    <property type="match status" value="1"/>
</dbReference>
<keyword evidence="6" id="KW-0675">Receptor</keyword>
<dbReference type="SMART" id="SM00134">
    <property type="entry name" value="LU"/>
    <property type="match status" value="4"/>
</dbReference>
<evidence type="ECO:0000256" key="3">
    <source>
        <dbReference type="SAM" id="SignalP"/>
    </source>
</evidence>